<evidence type="ECO:0000256" key="1">
    <source>
        <dbReference type="ARBA" id="ARBA00022741"/>
    </source>
</evidence>
<dbReference type="PANTHER" id="PTHR11070:SF17">
    <property type="entry name" value="DNA HELICASE IV"/>
    <property type="match status" value="1"/>
</dbReference>
<reference evidence="7" key="2">
    <citation type="submission" date="2011-10" db="EMBL/GenBank/DDBJ databases">
        <title>The Genome Sequence of Granulicatella elegans ATCC 700633.</title>
        <authorList>
            <consortium name="The Broad Institute Genome Sequencing Platform"/>
            <consortium name="The Broad Institute Genome Sequencing Center for Infectious Disease"/>
            <person name="Earl A."/>
            <person name="Ward D."/>
            <person name="Feldgarden M."/>
            <person name="Gevers D."/>
            <person name="Sibley C.D."/>
            <person name="Field T.R."/>
            <person name="Grinwis M."/>
            <person name="Eshaghurshan C.S."/>
            <person name="Surette M.G."/>
            <person name="Young S.K."/>
            <person name="Zeng Q."/>
            <person name="Gargeya S."/>
            <person name="Fitzgerald M."/>
            <person name="Haas B."/>
            <person name="Abouelleil A."/>
            <person name="Alvarado L."/>
            <person name="Arachchi H.M."/>
            <person name="Berlin A."/>
            <person name="Brown A."/>
            <person name="Chapman S.B."/>
            <person name="Chen Z."/>
            <person name="Dunbar C."/>
            <person name="Freedman E."/>
            <person name="Gearin G."/>
            <person name="Goldberg J."/>
            <person name="Griggs A."/>
            <person name="Gujja S."/>
            <person name="Heiman D."/>
            <person name="Howarth C."/>
            <person name="Larson L."/>
            <person name="Lui A."/>
            <person name="MacDonald P.J.P."/>
            <person name="Montmayeur A."/>
            <person name="Murphy C."/>
            <person name="Neiman D."/>
            <person name="Pearson M."/>
            <person name="Priest M."/>
            <person name="Roberts A."/>
            <person name="Saif S."/>
            <person name="Shea T."/>
            <person name="Shenoy N."/>
            <person name="Sisk P."/>
            <person name="Stolte C."/>
            <person name="Sykes S."/>
            <person name="Wortman J."/>
            <person name="Nusbaum C."/>
            <person name="Birren B."/>
        </authorList>
    </citation>
    <scope>NUCLEOTIDE SEQUENCE [LARGE SCALE GENOMIC DNA]</scope>
    <source>
        <strain evidence="7">ATCC 700633</strain>
    </source>
</reference>
<gene>
    <name evidence="7" type="ORF">HMPREF0446_01076</name>
</gene>
<evidence type="ECO:0000256" key="5">
    <source>
        <dbReference type="PROSITE-ProRule" id="PRU00560"/>
    </source>
</evidence>
<keyword evidence="3 5" id="KW-0347">Helicase</keyword>
<dbReference type="STRING" id="626369.HMPREF0446_01076"/>
<dbReference type="PANTHER" id="PTHR11070">
    <property type="entry name" value="UVRD / RECB / PCRA DNA HELICASE FAMILY MEMBER"/>
    <property type="match status" value="1"/>
</dbReference>
<dbReference type="GO" id="GO:0043138">
    <property type="term" value="F:3'-5' DNA helicase activity"/>
    <property type="evidence" value="ECO:0007669"/>
    <property type="project" value="TreeGrafter"/>
</dbReference>
<dbReference type="Gene3D" id="3.40.50.300">
    <property type="entry name" value="P-loop containing nucleotide triphosphate hydrolases"/>
    <property type="match status" value="2"/>
</dbReference>
<evidence type="ECO:0000259" key="6">
    <source>
        <dbReference type="PROSITE" id="PS51198"/>
    </source>
</evidence>
<dbReference type="GO" id="GO:0016787">
    <property type="term" value="F:hydrolase activity"/>
    <property type="evidence" value="ECO:0007669"/>
    <property type="project" value="UniProtKB-UniRule"/>
</dbReference>
<evidence type="ECO:0000313" key="8">
    <source>
        <dbReference type="Proteomes" id="UP000002939"/>
    </source>
</evidence>
<dbReference type="InterPro" id="IPR027417">
    <property type="entry name" value="P-loop_NTPase"/>
</dbReference>
<dbReference type="GO" id="GO:0005829">
    <property type="term" value="C:cytosol"/>
    <property type="evidence" value="ECO:0007669"/>
    <property type="project" value="TreeGrafter"/>
</dbReference>
<dbReference type="InterPro" id="IPR000212">
    <property type="entry name" value="DNA_helicase_UvrD/REP"/>
</dbReference>
<dbReference type="OrthoDB" id="9787585at2"/>
<evidence type="ECO:0000313" key="7">
    <source>
        <dbReference type="EMBL" id="EEW93088.1"/>
    </source>
</evidence>
<dbReference type="Pfam" id="PF00580">
    <property type="entry name" value="UvrD-helicase"/>
    <property type="match status" value="1"/>
</dbReference>
<reference evidence="7" key="1">
    <citation type="submission" date="2009-09" db="EMBL/GenBank/DDBJ databases">
        <authorList>
            <consortium name="The Broad Institute Genome Sequencing Platform"/>
            <person name="Ward D."/>
            <person name="Feldgarden M."/>
            <person name="Earl A."/>
            <person name="Young S.K."/>
            <person name="Zeng Q."/>
            <person name="Koehrsen M."/>
            <person name="Alvarado L."/>
            <person name="Berlin A."/>
            <person name="Bochicchio J."/>
            <person name="Borenstein D."/>
            <person name="Chapman S.B."/>
            <person name="Chen Z."/>
            <person name="Engels R."/>
            <person name="Freedman E."/>
            <person name="Gellesch M."/>
            <person name="Goldberg J."/>
            <person name="Griggs A."/>
            <person name="Gujja S."/>
            <person name="Heilman E."/>
            <person name="Heiman D."/>
            <person name="Hepburn T."/>
            <person name="Howarth C."/>
            <person name="Jen D."/>
            <person name="Larson L."/>
            <person name="Lewis B."/>
            <person name="Mehta T."/>
            <person name="Park D."/>
            <person name="Pearson M."/>
            <person name="Roberts A."/>
            <person name="Saif S."/>
            <person name="Shea T."/>
            <person name="Shenoy N."/>
            <person name="Sisk P."/>
            <person name="Stolte C."/>
            <person name="Sykes S."/>
            <person name="Thomson T."/>
            <person name="Walk T."/>
            <person name="White J."/>
            <person name="Yandava C."/>
            <person name="Sibley C.D."/>
            <person name="Field T.R."/>
            <person name="Grinwis M."/>
            <person name="Eshaghurshan C.S."/>
            <person name="Surette M.G."/>
            <person name="Haas B."/>
            <person name="Nusbaum C."/>
            <person name="Birren B."/>
        </authorList>
    </citation>
    <scope>NUCLEOTIDE SEQUENCE [LARGE SCALE GENOMIC DNA]</scope>
    <source>
        <strain evidence="7">ATCC 700633</strain>
    </source>
</reference>
<dbReference type="SUPFAM" id="SSF52540">
    <property type="entry name" value="P-loop containing nucleoside triphosphate hydrolases"/>
    <property type="match status" value="1"/>
</dbReference>
<dbReference type="InterPro" id="IPR027785">
    <property type="entry name" value="UvrD-like_helicase_C"/>
</dbReference>
<dbReference type="PROSITE" id="PS51198">
    <property type="entry name" value="UVRD_HELICASE_ATP_BIND"/>
    <property type="match status" value="1"/>
</dbReference>
<sequence>MKNKGFKEEEKHLVEVQSKFEEKIQSEKLRLKDENLDQQRQDFIDFSIHQLENQKESPYFGRIDVQFEGEPEVEKMYIGSSTFFDEEKQVLVYDWRAPIASLFYEGTLGDLTYQTPSGIQHGQASLKRDIVIKKGKIQSVYDVENEESLLMETLSAPTNRDGHLEGITATIQKEQNEIIRHKQKDWLIVNGCAGSGKTTILLQRIAYLMYQSKDQSHNDMLLLSRNQLFAKYISHVIPNLTGSELYQQTLAQHTVELFKKFFLNKTSMLVPTKTRRAYLTDSEWAALITEQLPALSVANLHFRPISIKGFRIFGEKDYQKIIEQVNPKLTLYQQLVQIQEVLEKNLKRRLNRFYVSDVAKRVYEEMSSMQIEVLMKNEEFNSETEYYQMLGQRVFEKQSLEAEQQVEMFAFVNFAKHLQDWMPLAKQRREELGKVDNAQLPLKDTGEGRLQVTAEGVRVLLYVATMIAPIRDYQGYTHLFIDEVQDVSLLFMAALSNYYFRAKFTVVGDTFQSFSTATTIFSLEERHPELVAAFFKERVLEHRSLEISYRCTAQITRFANSILGWELDKNVFPRTGEEVGVFVDEEPSIERLKKLVEDTPECYHTNAIFCRTMDEAKALQKELVEYDAELLEDTSELLGSRLVVTTIEVAKGLEFDQVFIWQATKDRYATMKERFMFYTTCTRAKHCLNIFTTPEVTNFIANSKAPMSVFGTFR</sequence>
<name>D0BM73_9LACT</name>
<keyword evidence="1 5" id="KW-0547">Nucleotide-binding</keyword>
<dbReference type="Pfam" id="PF13538">
    <property type="entry name" value="UvrD_C_2"/>
    <property type="match status" value="1"/>
</dbReference>
<dbReference type="EMBL" id="ACRF02000016">
    <property type="protein sequence ID" value="EEW93088.1"/>
    <property type="molecule type" value="Genomic_DNA"/>
</dbReference>
<evidence type="ECO:0000256" key="3">
    <source>
        <dbReference type="ARBA" id="ARBA00022806"/>
    </source>
</evidence>
<keyword evidence="4 5" id="KW-0067">ATP-binding</keyword>
<protein>
    <recommendedName>
        <fullName evidence="6">UvrD-like helicase ATP-binding domain-containing protein</fullName>
    </recommendedName>
</protein>
<dbReference type="HOGENOM" id="CLU_010312_4_1_9"/>
<evidence type="ECO:0000256" key="4">
    <source>
        <dbReference type="ARBA" id="ARBA00022840"/>
    </source>
</evidence>
<dbReference type="AlphaFoldDB" id="D0BM73"/>
<dbReference type="GO" id="GO:0000725">
    <property type="term" value="P:recombinational repair"/>
    <property type="evidence" value="ECO:0007669"/>
    <property type="project" value="TreeGrafter"/>
</dbReference>
<dbReference type="Proteomes" id="UP000002939">
    <property type="component" value="Unassembled WGS sequence"/>
</dbReference>
<proteinExistence type="predicted"/>
<dbReference type="GO" id="GO:0003677">
    <property type="term" value="F:DNA binding"/>
    <property type="evidence" value="ECO:0007669"/>
    <property type="project" value="InterPro"/>
</dbReference>
<keyword evidence="8" id="KW-1185">Reference proteome</keyword>
<dbReference type="eggNOG" id="COG3973">
    <property type="taxonomic scope" value="Bacteria"/>
</dbReference>
<comment type="caution">
    <text evidence="7">The sequence shown here is derived from an EMBL/GenBank/DDBJ whole genome shotgun (WGS) entry which is preliminary data.</text>
</comment>
<dbReference type="GO" id="GO:0005524">
    <property type="term" value="F:ATP binding"/>
    <property type="evidence" value="ECO:0007669"/>
    <property type="project" value="UniProtKB-UniRule"/>
</dbReference>
<dbReference type="InterPro" id="IPR014016">
    <property type="entry name" value="UvrD-like_ATP-bd"/>
</dbReference>
<dbReference type="RefSeq" id="WP_006703352.1">
    <property type="nucleotide sequence ID" value="NZ_KI391971.1"/>
</dbReference>
<evidence type="ECO:0000256" key="2">
    <source>
        <dbReference type="ARBA" id="ARBA00022801"/>
    </source>
</evidence>
<organism evidence="7 8">
    <name type="scientific">Granulicatella elegans ATCC 700633</name>
    <dbReference type="NCBI Taxonomy" id="626369"/>
    <lineage>
        <taxon>Bacteria</taxon>
        <taxon>Bacillati</taxon>
        <taxon>Bacillota</taxon>
        <taxon>Bacilli</taxon>
        <taxon>Lactobacillales</taxon>
        <taxon>Carnobacteriaceae</taxon>
        <taxon>Granulicatella</taxon>
    </lineage>
</organism>
<feature type="binding site" evidence="5">
    <location>
        <begin position="191"/>
        <end position="198"/>
    </location>
    <ligand>
        <name>ATP</name>
        <dbReference type="ChEBI" id="CHEBI:30616"/>
    </ligand>
</feature>
<accession>D0BM73</accession>
<keyword evidence="2 5" id="KW-0378">Hydrolase</keyword>
<feature type="domain" description="UvrD-like helicase ATP-binding" evidence="6">
    <location>
        <begin position="170"/>
        <end position="552"/>
    </location>
</feature>